<gene>
    <name evidence="2" type="ORF">LSAT_V11C300125460</name>
</gene>
<organism evidence="2 3">
    <name type="scientific">Lactuca sativa</name>
    <name type="common">Garden lettuce</name>
    <dbReference type="NCBI Taxonomy" id="4236"/>
    <lineage>
        <taxon>Eukaryota</taxon>
        <taxon>Viridiplantae</taxon>
        <taxon>Streptophyta</taxon>
        <taxon>Embryophyta</taxon>
        <taxon>Tracheophyta</taxon>
        <taxon>Spermatophyta</taxon>
        <taxon>Magnoliopsida</taxon>
        <taxon>eudicotyledons</taxon>
        <taxon>Gunneridae</taxon>
        <taxon>Pentapetalae</taxon>
        <taxon>asterids</taxon>
        <taxon>campanulids</taxon>
        <taxon>Asterales</taxon>
        <taxon>Asteraceae</taxon>
        <taxon>Cichorioideae</taxon>
        <taxon>Cichorieae</taxon>
        <taxon>Lactucinae</taxon>
        <taxon>Lactuca</taxon>
    </lineage>
</organism>
<evidence type="ECO:0000256" key="1">
    <source>
        <dbReference type="SAM" id="MobiDB-lite"/>
    </source>
</evidence>
<name>A0A9R1W3V2_LACSA</name>
<dbReference type="PANTHER" id="PTHR33644">
    <property type="entry name" value="U-BOX DOMAIN-CONTAINING PROTEIN 62-RELATED"/>
    <property type="match status" value="1"/>
</dbReference>
<protein>
    <submittedName>
        <fullName evidence="2">Uncharacterized protein</fullName>
    </submittedName>
</protein>
<feature type="compositionally biased region" description="Basic and acidic residues" evidence="1">
    <location>
        <begin position="91"/>
        <end position="100"/>
    </location>
</feature>
<feature type="compositionally biased region" description="Polar residues" evidence="1">
    <location>
        <begin position="38"/>
        <end position="50"/>
    </location>
</feature>
<feature type="region of interest" description="Disordered" evidence="1">
    <location>
        <begin position="76"/>
        <end position="101"/>
    </location>
</feature>
<dbReference type="Proteomes" id="UP000235145">
    <property type="component" value="Unassembled WGS sequence"/>
</dbReference>
<sequence>MRQLNSIGYFYDCLYETLAFGRRRLRLWPTTPPPSVDDASTSGLQSTRLTKSPTPAYSRFCLLLSPVRAAVSAFRREEESQVHHSSKRRRERSDQDRVNYDDSMFMETPRGKGLQFPFFVADRVIIKSNISH</sequence>
<keyword evidence="3" id="KW-1185">Reference proteome</keyword>
<dbReference type="AlphaFoldDB" id="A0A9R1W3V2"/>
<evidence type="ECO:0000313" key="2">
    <source>
        <dbReference type="EMBL" id="KAJ0216644.1"/>
    </source>
</evidence>
<dbReference type="PANTHER" id="PTHR33644:SF7">
    <property type="entry name" value="ZINC FINGER, RING_FYVE_PHD-TYPE-RELATED"/>
    <property type="match status" value="1"/>
</dbReference>
<evidence type="ECO:0000313" key="3">
    <source>
        <dbReference type="Proteomes" id="UP000235145"/>
    </source>
</evidence>
<reference evidence="2 3" key="1">
    <citation type="journal article" date="2017" name="Nat. Commun.">
        <title>Genome assembly with in vitro proximity ligation data and whole-genome triplication in lettuce.</title>
        <authorList>
            <person name="Reyes-Chin-Wo S."/>
            <person name="Wang Z."/>
            <person name="Yang X."/>
            <person name="Kozik A."/>
            <person name="Arikit S."/>
            <person name="Song C."/>
            <person name="Xia L."/>
            <person name="Froenicke L."/>
            <person name="Lavelle D.O."/>
            <person name="Truco M.J."/>
            <person name="Xia R."/>
            <person name="Zhu S."/>
            <person name="Xu C."/>
            <person name="Xu H."/>
            <person name="Xu X."/>
            <person name="Cox K."/>
            <person name="Korf I."/>
            <person name="Meyers B.C."/>
            <person name="Michelmore R.W."/>
        </authorList>
    </citation>
    <scope>NUCLEOTIDE SEQUENCE [LARGE SCALE GENOMIC DNA]</scope>
    <source>
        <strain evidence="3">cv. Salinas</strain>
        <tissue evidence="2">Seedlings</tissue>
    </source>
</reference>
<feature type="region of interest" description="Disordered" evidence="1">
    <location>
        <begin position="31"/>
        <end position="50"/>
    </location>
</feature>
<dbReference type="EMBL" id="NBSK02000003">
    <property type="protein sequence ID" value="KAJ0216644.1"/>
    <property type="molecule type" value="Genomic_DNA"/>
</dbReference>
<proteinExistence type="predicted"/>
<comment type="caution">
    <text evidence="2">The sequence shown here is derived from an EMBL/GenBank/DDBJ whole genome shotgun (WGS) entry which is preliminary data.</text>
</comment>
<accession>A0A9R1W3V2</accession>